<reference evidence="3 4" key="1">
    <citation type="submission" date="2019-01" db="EMBL/GenBank/DDBJ databases">
        <title>Nocardioides guangzhouensis sp. nov., an actinobacterium isolated from soil.</title>
        <authorList>
            <person name="Fu Y."/>
            <person name="Cai Y."/>
            <person name="Lin Z."/>
            <person name="Chen P."/>
        </authorList>
    </citation>
    <scope>NUCLEOTIDE SEQUENCE [LARGE SCALE GENOMIC DNA]</scope>
    <source>
        <strain evidence="3 4">NBRC 105384</strain>
    </source>
</reference>
<dbReference type="Pfam" id="PF00534">
    <property type="entry name" value="Glycos_transf_1"/>
    <property type="match status" value="1"/>
</dbReference>
<evidence type="ECO:0000313" key="4">
    <source>
        <dbReference type="Proteomes" id="UP000291189"/>
    </source>
</evidence>
<feature type="domain" description="Glycosyl transferase family 1" evidence="2">
    <location>
        <begin position="156"/>
        <end position="312"/>
    </location>
</feature>
<accession>A0A4Q5J5F7</accession>
<keyword evidence="4" id="KW-1185">Reference proteome</keyword>
<organism evidence="3 4">
    <name type="scientific">Nocardioides iriomotensis</name>
    <dbReference type="NCBI Taxonomy" id="715784"/>
    <lineage>
        <taxon>Bacteria</taxon>
        <taxon>Bacillati</taxon>
        <taxon>Actinomycetota</taxon>
        <taxon>Actinomycetes</taxon>
        <taxon>Propionibacteriales</taxon>
        <taxon>Nocardioidaceae</taxon>
        <taxon>Nocardioides</taxon>
    </lineage>
</organism>
<dbReference type="AlphaFoldDB" id="A0A4Q5J5F7"/>
<dbReference type="InterPro" id="IPR001296">
    <property type="entry name" value="Glyco_trans_1"/>
</dbReference>
<dbReference type="OrthoDB" id="570545at2"/>
<dbReference type="PANTHER" id="PTHR12526">
    <property type="entry name" value="GLYCOSYLTRANSFERASE"/>
    <property type="match status" value="1"/>
</dbReference>
<gene>
    <name evidence="3" type="ORF">ETU37_07395</name>
</gene>
<evidence type="ECO:0000313" key="3">
    <source>
        <dbReference type="EMBL" id="RYU12791.1"/>
    </source>
</evidence>
<evidence type="ECO:0000259" key="2">
    <source>
        <dbReference type="Pfam" id="PF00534"/>
    </source>
</evidence>
<dbReference type="GO" id="GO:0016757">
    <property type="term" value="F:glycosyltransferase activity"/>
    <property type="evidence" value="ECO:0007669"/>
    <property type="project" value="InterPro"/>
</dbReference>
<dbReference type="SUPFAM" id="SSF53756">
    <property type="entry name" value="UDP-Glycosyltransferase/glycogen phosphorylase"/>
    <property type="match status" value="1"/>
</dbReference>
<dbReference type="Gene3D" id="3.40.50.2000">
    <property type="entry name" value="Glycogen Phosphorylase B"/>
    <property type="match status" value="2"/>
</dbReference>
<dbReference type="EMBL" id="SDPU01000020">
    <property type="protein sequence ID" value="RYU12791.1"/>
    <property type="molecule type" value="Genomic_DNA"/>
</dbReference>
<sequence>MPRFAHDPRLAVRVLHPTPRRRSALRAELEARPSRLRPAPAEARMNHLTDLVLRRGLAGVTEGVLLSTRPSLHLAALQLRPTTAVPVVGQDHGHFENRFAPDRSTAVLDAAVPGLDGFAVLTAADAADYRARYPDAAARIHHLPNALPWPVAEAPAPLDAPVIVTAGRLDAAKGHARMIRAFAPVAAAHPDWQLHVYGAGPEDRALEAQVEQLGLAGRVRLRGYSLDLRSVLASASVYALASHTESFSMSLIEAMSVGLPTVAMDCPRGPREIVRDGETGFLVPDGDEAGFTAALLRLVEDADLRRRMGAAGLARSHEWSMETVGHRWETLLESLAAGSPPRTIP</sequence>
<protein>
    <submittedName>
        <fullName evidence="3">Glycosyltransferase family 4 protein</fullName>
    </submittedName>
</protein>
<evidence type="ECO:0000256" key="1">
    <source>
        <dbReference type="ARBA" id="ARBA00022679"/>
    </source>
</evidence>
<comment type="caution">
    <text evidence="3">The sequence shown here is derived from an EMBL/GenBank/DDBJ whole genome shotgun (WGS) entry which is preliminary data.</text>
</comment>
<keyword evidence="1 3" id="KW-0808">Transferase</keyword>
<dbReference type="PANTHER" id="PTHR12526:SF627">
    <property type="entry name" value="D-RHAMNOSYLTRANSFERASE WBPZ"/>
    <property type="match status" value="1"/>
</dbReference>
<dbReference type="Proteomes" id="UP000291189">
    <property type="component" value="Unassembled WGS sequence"/>
</dbReference>
<proteinExistence type="predicted"/>
<name>A0A4Q5J5F7_9ACTN</name>